<dbReference type="GO" id="GO:0042162">
    <property type="term" value="F:telomeric DNA binding"/>
    <property type="evidence" value="ECO:0007669"/>
    <property type="project" value="TreeGrafter"/>
</dbReference>
<dbReference type="Proteomes" id="UP001140172">
    <property type="component" value="Unassembled WGS sequence"/>
</dbReference>
<accession>A0A9W8H7Y5</accession>
<dbReference type="GO" id="GO:0000184">
    <property type="term" value="P:nuclear-transcribed mRNA catabolic process, nonsense-mediated decay"/>
    <property type="evidence" value="ECO:0007669"/>
    <property type="project" value="TreeGrafter"/>
</dbReference>
<organism evidence="1 2">
    <name type="scientific">Coemansia interrupta</name>
    <dbReference type="NCBI Taxonomy" id="1126814"/>
    <lineage>
        <taxon>Eukaryota</taxon>
        <taxon>Fungi</taxon>
        <taxon>Fungi incertae sedis</taxon>
        <taxon>Zoopagomycota</taxon>
        <taxon>Kickxellomycotina</taxon>
        <taxon>Kickxellomycetes</taxon>
        <taxon>Kickxellales</taxon>
        <taxon>Kickxellaceae</taxon>
        <taxon>Coemansia</taxon>
    </lineage>
</organism>
<name>A0A9W8H7Y5_9FUNG</name>
<dbReference type="OrthoDB" id="69928at2759"/>
<dbReference type="PANTHER" id="PTHR15696:SF0">
    <property type="entry name" value="TELOMERASE-BINDING PROTEIN EST1A"/>
    <property type="match status" value="1"/>
</dbReference>
<dbReference type="GO" id="GO:0005697">
    <property type="term" value="C:telomerase holoenzyme complex"/>
    <property type="evidence" value="ECO:0007669"/>
    <property type="project" value="TreeGrafter"/>
</dbReference>
<dbReference type="SUPFAM" id="SSF48452">
    <property type="entry name" value="TPR-like"/>
    <property type="match status" value="1"/>
</dbReference>
<evidence type="ECO:0000313" key="1">
    <source>
        <dbReference type="EMBL" id="KAJ2779771.1"/>
    </source>
</evidence>
<dbReference type="InterPro" id="IPR045153">
    <property type="entry name" value="Est1/Ebs1-like"/>
</dbReference>
<dbReference type="Gene3D" id="1.25.40.10">
    <property type="entry name" value="Tetratricopeptide repeat domain"/>
    <property type="match status" value="1"/>
</dbReference>
<dbReference type="AlphaFoldDB" id="A0A9W8H7Y5"/>
<dbReference type="EMBL" id="JANBUM010000282">
    <property type="protein sequence ID" value="KAJ2779771.1"/>
    <property type="molecule type" value="Genomic_DNA"/>
</dbReference>
<reference evidence="1" key="1">
    <citation type="submission" date="2022-07" db="EMBL/GenBank/DDBJ databases">
        <title>Phylogenomic reconstructions and comparative analyses of Kickxellomycotina fungi.</title>
        <authorList>
            <person name="Reynolds N.K."/>
            <person name="Stajich J.E."/>
            <person name="Barry K."/>
            <person name="Grigoriev I.V."/>
            <person name="Crous P."/>
            <person name="Smith M.E."/>
        </authorList>
    </citation>
    <scope>NUCLEOTIDE SEQUENCE</scope>
    <source>
        <strain evidence="1">BCRC 34489</strain>
    </source>
</reference>
<sequence length="618" mass="67723">MVRYIRQQYGMLRRSSSSQELDSVWGDILVHRMALQDYCSELIVALPSVAAQVGADRWLWRHVYHEAISECRRRLRLHVVEHNLSRTSSISTGARLSSSASSTDGSTADHGALEEWRRAWWTVTLTGLFAEALGCFSLLAQRLGAQGDGARLAARMAMYLGDVYRYQHLYLPLVQSGVDVACNTDALLGLARGAYLQALAVHPEGTRACSALALLAAYQKQPLDIVFWHARAMGYCHEGRTSACSPALLARLLAHTGMQAEDPLETLVVEYAHLVVCGPPASDAAREKHGELLRALEEDLEEIREGVAPLSLDREYWAAEYQVAVAFAALDAPELALVQMQRHVALVQQLPEECPTYALAGLALWIDLWRTQPGLLAQSSNALAVRRLLEALVNALGHTDGDDAAATDVLAHDLALQGWAALASVHRDLATERTLQRIRTYCGAVTALSPVLAQQYSGRSCAAPWDSPVYTLPVVCARARLLLACLPRVRSLVRIPDKHFCVQHAGLLAAWSAECTVVALPGMPLDGELKVVWADDKLAGAWDNVDDYLVADEEDEDVPTADDVPEGSRALIACALHWTHRVEGVRQVELASEDEELAFYASWFGISCVRSDRLSEDG</sequence>
<protein>
    <submittedName>
        <fullName evidence="1">Uncharacterized protein</fullName>
    </submittedName>
</protein>
<feature type="non-terminal residue" evidence="1">
    <location>
        <position position="618"/>
    </location>
</feature>
<keyword evidence="2" id="KW-1185">Reference proteome</keyword>
<comment type="caution">
    <text evidence="1">The sequence shown here is derived from an EMBL/GenBank/DDBJ whole genome shotgun (WGS) entry which is preliminary data.</text>
</comment>
<dbReference type="InterPro" id="IPR011990">
    <property type="entry name" value="TPR-like_helical_dom_sf"/>
</dbReference>
<gene>
    <name evidence="1" type="ORF">GGI15_003777</name>
</gene>
<dbReference type="GO" id="GO:0070034">
    <property type="term" value="F:telomerase RNA binding"/>
    <property type="evidence" value="ECO:0007669"/>
    <property type="project" value="TreeGrafter"/>
</dbReference>
<dbReference type="PANTHER" id="PTHR15696">
    <property type="entry name" value="SMG-7 SUPPRESSOR WITH MORPHOLOGICAL EFFECT ON GENITALIA PROTEIN 7"/>
    <property type="match status" value="1"/>
</dbReference>
<evidence type="ECO:0000313" key="2">
    <source>
        <dbReference type="Proteomes" id="UP001140172"/>
    </source>
</evidence>
<proteinExistence type="predicted"/>